<dbReference type="AlphaFoldDB" id="A0A937RLV6"/>
<keyword evidence="2" id="KW-1185">Reference proteome</keyword>
<dbReference type="Proteomes" id="UP000604475">
    <property type="component" value="Unassembled WGS sequence"/>
</dbReference>
<dbReference type="InterPro" id="IPR029045">
    <property type="entry name" value="ClpP/crotonase-like_dom_sf"/>
</dbReference>
<sequence length="267" mass="27753">MADGQPENSQDPGDPVLIEARGAVRVVTLNRPASLNATDEELHGALERTWRELAADQEARAVVLTGAGRAFSAGGDLGLLDRMVGDTALRAAIMAEAAEIVRGMTSLRVPIVSAVAGPAVGLGCSLAAMSDLVIVEEHAYFADPHVALGLVAADGGALTWPLLMSLLRAKEFILLGDRLPAEEAFRLGLANRVVGRGEALPVALGLAERLAALPPQAVAETKALLNSALRAGVDTLLAAAMDREAASFDEPAFQNNLARMLRRAGSA</sequence>
<dbReference type="EMBL" id="JAEACQ010000265">
    <property type="protein sequence ID" value="MBL7631285.1"/>
    <property type="molecule type" value="Genomic_DNA"/>
</dbReference>
<evidence type="ECO:0000313" key="2">
    <source>
        <dbReference type="Proteomes" id="UP000604475"/>
    </source>
</evidence>
<dbReference type="PANTHER" id="PTHR43459">
    <property type="entry name" value="ENOYL-COA HYDRATASE"/>
    <property type="match status" value="1"/>
</dbReference>
<dbReference type="SUPFAM" id="SSF52096">
    <property type="entry name" value="ClpP/crotonase"/>
    <property type="match status" value="1"/>
</dbReference>
<dbReference type="InterPro" id="IPR001753">
    <property type="entry name" value="Enoyl-CoA_hydra/iso"/>
</dbReference>
<name>A0A937RLV6_9ACTN</name>
<gene>
    <name evidence="1" type="ORF">I7412_29825</name>
</gene>
<dbReference type="GO" id="GO:0003824">
    <property type="term" value="F:catalytic activity"/>
    <property type="evidence" value="ECO:0007669"/>
    <property type="project" value="UniProtKB-ARBA"/>
</dbReference>
<comment type="caution">
    <text evidence="1">The sequence shown here is derived from an EMBL/GenBank/DDBJ whole genome shotgun (WGS) entry which is preliminary data.</text>
</comment>
<dbReference type="Gene3D" id="3.90.226.10">
    <property type="entry name" value="2-enoyl-CoA Hydratase, Chain A, domain 1"/>
    <property type="match status" value="1"/>
</dbReference>
<dbReference type="CDD" id="cd06558">
    <property type="entry name" value="crotonase-like"/>
    <property type="match status" value="1"/>
</dbReference>
<proteinExistence type="predicted"/>
<dbReference type="RefSeq" id="WP_203004630.1">
    <property type="nucleotide sequence ID" value="NZ_JADWYU010000211.1"/>
</dbReference>
<dbReference type="PANTHER" id="PTHR43459:SF3">
    <property type="entry name" value="ENOYL-COA HYDRATASE ECHA15 (ENOYL HYDRASE) (UNSATURATED ACYL-COA HYDRATASE) (CROTONASE)-RELATED"/>
    <property type="match status" value="1"/>
</dbReference>
<evidence type="ECO:0000313" key="1">
    <source>
        <dbReference type="EMBL" id="MBL7631285.1"/>
    </source>
</evidence>
<dbReference type="Pfam" id="PF00378">
    <property type="entry name" value="ECH_1"/>
    <property type="match status" value="1"/>
</dbReference>
<accession>A0A937RLV6</accession>
<organism evidence="1 2">
    <name type="scientific">Frankia nepalensis</name>
    <dbReference type="NCBI Taxonomy" id="1836974"/>
    <lineage>
        <taxon>Bacteria</taxon>
        <taxon>Bacillati</taxon>
        <taxon>Actinomycetota</taxon>
        <taxon>Actinomycetes</taxon>
        <taxon>Frankiales</taxon>
        <taxon>Frankiaceae</taxon>
        <taxon>Frankia</taxon>
    </lineage>
</organism>
<reference evidence="1" key="1">
    <citation type="submission" date="2020-12" db="EMBL/GenBank/DDBJ databases">
        <title>Genomic characterization of non-nitrogen-fixing Frankia strains.</title>
        <authorList>
            <person name="Carlos-Shanley C."/>
            <person name="Guerra T."/>
            <person name="Hahn D."/>
        </authorList>
    </citation>
    <scope>NUCLEOTIDE SEQUENCE</scope>
    <source>
        <strain evidence="1">CN6</strain>
    </source>
</reference>
<protein>
    <submittedName>
        <fullName evidence="1">Enoyl-CoA hydratase/isomerase family protein</fullName>
    </submittedName>
</protein>